<evidence type="ECO:0000313" key="4">
    <source>
        <dbReference type="Proteomes" id="UP000015102"/>
    </source>
</evidence>
<dbReference type="Proteomes" id="UP000015102">
    <property type="component" value="Unassembled WGS sequence"/>
</dbReference>
<sequence>MEETPAKVEEIKMENIDTDGSKNMGNSSKVEPEKSAKVKSEERGNYSDEHIFRIFNITRNAAIVSRVVLLIFIVIMMILIHNHSNIIFDRLRNFEH</sequence>
<keyword evidence="2" id="KW-0812">Transmembrane</keyword>
<feature type="compositionally biased region" description="Basic and acidic residues" evidence="1">
    <location>
        <begin position="30"/>
        <end position="42"/>
    </location>
</feature>
<protein>
    <submittedName>
        <fullName evidence="3">Uncharacterized protein</fullName>
    </submittedName>
</protein>
<dbReference type="AlphaFoldDB" id="T1GIG5"/>
<organism evidence="3 4">
    <name type="scientific">Megaselia scalaris</name>
    <name type="common">Humpbacked fly</name>
    <name type="synonym">Phora scalaris</name>
    <dbReference type="NCBI Taxonomy" id="36166"/>
    <lineage>
        <taxon>Eukaryota</taxon>
        <taxon>Metazoa</taxon>
        <taxon>Ecdysozoa</taxon>
        <taxon>Arthropoda</taxon>
        <taxon>Hexapoda</taxon>
        <taxon>Insecta</taxon>
        <taxon>Pterygota</taxon>
        <taxon>Neoptera</taxon>
        <taxon>Endopterygota</taxon>
        <taxon>Diptera</taxon>
        <taxon>Brachycera</taxon>
        <taxon>Muscomorpha</taxon>
        <taxon>Platypezoidea</taxon>
        <taxon>Phoridae</taxon>
        <taxon>Megaseliini</taxon>
        <taxon>Megaselia</taxon>
    </lineage>
</organism>
<evidence type="ECO:0000256" key="1">
    <source>
        <dbReference type="SAM" id="MobiDB-lite"/>
    </source>
</evidence>
<feature type="compositionally biased region" description="Basic and acidic residues" evidence="1">
    <location>
        <begin position="1"/>
        <end position="15"/>
    </location>
</feature>
<reference evidence="4" key="1">
    <citation type="submission" date="2013-02" db="EMBL/GenBank/DDBJ databases">
        <authorList>
            <person name="Hughes D."/>
        </authorList>
    </citation>
    <scope>NUCLEOTIDE SEQUENCE</scope>
    <source>
        <strain>Durham</strain>
        <strain evidence="4">NC isolate 2 -- Noor lab</strain>
    </source>
</reference>
<keyword evidence="4" id="KW-1185">Reference proteome</keyword>
<evidence type="ECO:0000256" key="2">
    <source>
        <dbReference type="SAM" id="Phobius"/>
    </source>
</evidence>
<keyword evidence="2" id="KW-0472">Membrane</keyword>
<evidence type="ECO:0000313" key="3">
    <source>
        <dbReference type="EnsemblMetazoa" id="MESCA003243-PA"/>
    </source>
</evidence>
<feature type="transmembrane region" description="Helical" evidence="2">
    <location>
        <begin position="63"/>
        <end position="81"/>
    </location>
</feature>
<dbReference type="EnsemblMetazoa" id="MESCA003243-RA">
    <property type="protein sequence ID" value="MESCA003243-PA"/>
    <property type="gene ID" value="MESCA003243"/>
</dbReference>
<reference evidence="3" key="2">
    <citation type="submission" date="2015-06" db="UniProtKB">
        <authorList>
            <consortium name="EnsemblMetazoa"/>
        </authorList>
    </citation>
    <scope>IDENTIFICATION</scope>
</reference>
<proteinExistence type="predicted"/>
<dbReference type="EMBL" id="CAQQ02199559">
    <property type="status" value="NOT_ANNOTATED_CDS"/>
    <property type="molecule type" value="Genomic_DNA"/>
</dbReference>
<dbReference type="HOGENOM" id="CLU_2362129_0_0_1"/>
<accession>T1GIG5</accession>
<name>T1GIG5_MEGSC</name>
<keyword evidence="2" id="KW-1133">Transmembrane helix</keyword>
<feature type="region of interest" description="Disordered" evidence="1">
    <location>
        <begin position="1"/>
        <end position="42"/>
    </location>
</feature>